<accession>A0ABQ5CCF8</accession>
<proteinExistence type="predicted"/>
<protein>
    <submittedName>
        <fullName evidence="2">Uncharacterized protein</fullName>
    </submittedName>
</protein>
<name>A0ABQ5CCF8_9ASTR</name>
<comment type="caution">
    <text evidence="2">The sequence shown here is derived from an EMBL/GenBank/DDBJ whole genome shotgun (WGS) entry which is preliminary data.</text>
</comment>
<keyword evidence="3" id="KW-1185">Reference proteome</keyword>
<evidence type="ECO:0000313" key="3">
    <source>
        <dbReference type="Proteomes" id="UP001151760"/>
    </source>
</evidence>
<gene>
    <name evidence="2" type="ORF">Tco_0893548</name>
</gene>
<evidence type="ECO:0000313" key="2">
    <source>
        <dbReference type="EMBL" id="GJT23611.1"/>
    </source>
</evidence>
<evidence type="ECO:0000256" key="1">
    <source>
        <dbReference type="SAM" id="MobiDB-lite"/>
    </source>
</evidence>
<feature type="region of interest" description="Disordered" evidence="1">
    <location>
        <begin position="87"/>
        <end position="151"/>
    </location>
</feature>
<organism evidence="2 3">
    <name type="scientific">Tanacetum coccineum</name>
    <dbReference type="NCBI Taxonomy" id="301880"/>
    <lineage>
        <taxon>Eukaryota</taxon>
        <taxon>Viridiplantae</taxon>
        <taxon>Streptophyta</taxon>
        <taxon>Embryophyta</taxon>
        <taxon>Tracheophyta</taxon>
        <taxon>Spermatophyta</taxon>
        <taxon>Magnoliopsida</taxon>
        <taxon>eudicotyledons</taxon>
        <taxon>Gunneridae</taxon>
        <taxon>Pentapetalae</taxon>
        <taxon>asterids</taxon>
        <taxon>campanulids</taxon>
        <taxon>Asterales</taxon>
        <taxon>Asteraceae</taxon>
        <taxon>Asteroideae</taxon>
        <taxon>Anthemideae</taxon>
        <taxon>Anthemidinae</taxon>
        <taxon>Tanacetum</taxon>
    </lineage>
</organism>
<reference evidence="2" key="1">
    <citation type="journal article" date="2022" name="Int. J. Mol. Sci.">
        <title>Draft Genome of Tanacetum Coccineum: Genomic Comparison of Closely Related Tanacetum-Family Plants.</title>
        <authorList>
            <person name="Yamashiro T."/>
            <person name="Shiraishi A."/>
            <person name="Nakayama K."/>
            <person name="Satake H."/>
        </authorList>
    </citation>
    <scope>NUCLEOTIDE SEQUENCE</scope>
</reference>
<dbReference type="EMBL" id="BQNB010014070">
    <property type="protein sequence ID" value="GJT23611.1"/>
    <property type="molecule type" value="Genomic_DNA"/>
</dbReference>
<dbReference type="Proteomes" id="UP001151760">
    <property type="component" value="Unassembled WGS sequence"/>
</dbReference>
<reference evidence="2" key="2">
    <citation type="submission" date="2022-01" db="EMBL/GenBank/DDBJ databases">
        <authorList>
            <person name="Yamashiro T."/>
            <person name="Shiraishi A."/>
            <person name="Satake H."/>
            <person name="Nakayama K."/>
        </authorList>
    </citation>
    <scope>NUCLEOTIDE SEQUENCE</scope>
</reference>
<sequence length="224" mass="24462">MRLSIRSWVTEWKGLATNTRGTRRSLGNDRNKTVVTSDMDPNHGNTLLNQVLWESGSSSGPRGQEPISGGGPIFQGAIITVLVESHHTPTSAPSTSQPPTSPPSMKTTHVVEEAATMPQDQTSPTEGSHRHLEGGAGSNVSTAGAEVSTVSPEVKTTAESLVYIRRSEAKRKDKGKAIITLMGELDDVFEPEWMTFVGSFREYAMIPFDMEGFIGYMWCTRMYL</sequence>
<feature type="compositionally biased region" description="Low complexity" evidence="1">
    <location>
        <begin position="88"/>
        <end position="108"/>
    </location>
</feature>